<evidence type="ECO:0000313" key="13">
    <source>
        <dbReference type="Proteomes" id="UP000596977"/>
    </source>
</evidence>
<evidence type="ECO:0000256" key="7">
    <source>
        <dbReference type="ARBA" id="ARBA00023004"/>
    </source>
</evidence>
<keyword evidence="5" id="KW-0732">Signal</keyword>
<dbReference type="Gene3D" id="1.10.760.10">
    <property type="entry name" value="Cytochrome c-like domain"/>
    <property type="match status" value="1"/>
</dbReference>
<comment type="subcellular location">
    <subcellularLocation>
        <location evidence="1">Cell membrane</location>
    </subcellularLocation>
</comment>
<dbReference type="GO" id="GO:0016614">
    <property type="term" value="F:oxidoreductase activity, acting on CH-OH group of donors"/>
    <property type="evidence" value="ECO:0007669"/>
    <property type="project" value="InterPro"/>
</dbReference>
<sequence>MTWPRIHWNWALAIVALVGGLGFAIWMFLPLPTPDLPQQISGDPKRGAYLARLSGCVTCHTIEGGDPWAGGVELASDFGIFVSPNITPHPESGIGDWTFHEFVRAVRHGVSPDGAPYYPAFPFEFYSTLTDRDLADMWAAVQEVPPSDFVPKASELPLPFNIRQGVKLWRTFFYEPADYTVDETRSTTWNRGRYMVEGPAHCSACHTPRNFAGGLDTNAQFSGASGGAAGWTAPPITTEALADAGWNRQNLVTALRTGITPTGDAFGGAMAEVVHLSTGYLLDQHLEDMAEYLMDQ</sequence>
<dbReference type="InterPro" id="IPR051459">
    <property type="entry name" value="Cytochrome_c-type_DH"/>
</dbReference>
<dbReference type="InterPro" id="IPR014353">
    <property type="entry name" value="Membr-bd_ADH_cyt_c"/>
</dbReference>
<dbReference type="InterPro" id="IPR036909">
    <property type="entry name" value="Cyt_c-like_dom_sf"/>
</dbReference>
<evidence type="ECO:0000256" key="2">
    <source>
        <dbReference type="ARBA" id="ARBA00022475"/>
    </source>
</evidence>
<dbReference type="GO" id="GO:0020037">
    <property type="term" value="F:heme binding"/>
    <property type="evidence" value="ECO:0007669"/>
    <property type="project" value="InterPro"/>
</dbReference>
<evidence type="ECO:0000256" key="1">
    <source>
        <dbReference type="ARBA" id="ARBA00004236"/>
    </source>
</evidence>
<feature type="domain" description="Cytochrome c" evidence="11">
    <location>
        <begin position="42"/>
        <end position="145"/>
    </location>
</feature>
<gene>
    <name evidence="12" type="ORF">GCM10011499_39450</name>
</gene>
<dbReference type="GO" id="GO:0009055">
    <property type="term" value="F:electron transfer activity"/>
    <property type="evidence" value="ECO:0007669"/>
    <property type="project" value="InterPro"/>
</dbReference>
<evidence type="ECO:0000259" key="11">
    <source>
        <dbReference type="PROSITE" id="PS51007"/>
    </source>
</evidence>
<evidence type="ECO:0000256" key="8">
    <source>
        <dbReference type="ARBA" id="ARBA00023136"/>
    </source>
</evidence>
<dbReference type="GO" id="GO:0005506">
    <property type="term" value="F:iron ion binding"/>
    <property type="evidence" value="ECO:0007669"/>
    <property type="project" value="InterPro"/>
</dbReference>
<dbReference type="Proteomes" id="UP000596977">
    <property type="component" value="Unassembled WGS sequence"/>
</dbReference>
<keyword evidence="7 9" id="KW-0408">Iron</keyword>
<feature type="transmembrane region" description="Helical" evidence="10">
    <location>
        <begin position="7"/>
        <end position="29"/>
    </location>
</feature>
<keyword evidence="10" id="KW-1133">Transmembrane helix</keyword>
<reference evidence="12 13" key="1">
    <citation type="journal article" date="2014" name="Int. J. Syst. Evol. Microbiol.">
        <title>Complete genome sequence of Corynebacterium casei LMG S-19264T (=DSM 44701T), isolated from a smear-ripened cheese.</title>
        <authorList>
            <consortium name="US DOE Joint Genome Institute (JGI-PGF)"/>
            <person name="Walter F."/>
            <person name="Albersmeier A."/>
            <person name="Kalinowski J."/>
            <person name="Ruckert C."/>
        </authorList>
    </citation>
    <scope>NUCLEOTIDE SEQUENCE [LARGE SCALE GENOMIC DNA]</scope>
    <source>
        <strain evidence="12 13">CGMCC 1.15896</strain>
    </source>
</reference>
<protein>
    <recommendedName>
        <fullName evidence="11">Cytochrome c domain-containing protein</fullName>
    </recommendedName>
</protein>
<evidence type="ECO:0000313" key="12">
    <source>
        <dbReference type="EMBL" id="GGA65111.1"/>
    </source>
</evidence>
<dbReference type="SUPFAM" id="SSF46626">
    <property type="entry name" value="Cytochrome c"/>
    <property type="match status" value="2"/>
</dbReference>
<dbReference type="GO" id="GO:0005886">
    <property type="term" value="C:plasma membrane"/>
    <property type="evidence" value="ECO:0007669"/>
    <property type="project" value="UniProtKB-SubCell"/>
</dbReference>
<evidence type="ECO:0000256" key="5">
    <source>
        <dbReference type="ARBA" id="ARBA00022729"/>
    </source>
</evidence>
<keyword evidence="4 9" id="KW-0479">Metal-binding</keyword>
<name>A0A916RQT1_9HYPH</name>
<keyword evidence="13" id="KW-1185">Reference proteome</keyword>
<keyword evidence="10" id="KW-0812">Transmembrane</keyword>
<dbReference type="PANTHER" id="PTHR35008:SF8">
    <property type="entry name" value="ALCOHOL DEHYDROGENASE CYTOCHROME C SUBUNIT"/>
    <property type="match status" value="1"/>
</dbReference>
<evidence type="ECO:0000256" key="3">
    <source>
        <dbReference type="ARBA" id="ARBA00022617"/>
    </source>
</evidence>
<organism evidence="12 13">
    <name type="scientific">Pelagibacterium lentulum</name>
    <dbReference type="NCBI Taxonomy" id="2029865"/>
    <lineage>
        <taxon>Bacteria</taxon>
        <taxon>Pseudomonadati</taxon>
        <taxon>Pseudomonadota</taxon>
        <taxon>Alphaproteobacteria</taxon>
        <taxon>Hyphomicrobiales</taxon>
        <taxon>Devosiaceae</taxon>
        <taxon>Pelagibacterium</taxon>
    </lineage>
</organism>
<feature type="domain" description="Cytochrome c" evidence="11">
    <location>
        <begin position="187"/>
        <end position="296"/>
    </location>
</feature>
<evidence type="ECO:0000256" key="10">
    <source>
        <dbReference type="SAM" id="Phobius"/>
    </source>
</evidence>
<dbReference type="PANTHER" id="PTHR35008">
    <property type="entry name" value="BLL4482 PROTEIN-RELATED"/>
    <property type="match status" value="1"/>
</dbReference>
<proteinExistence type="predicted"/>
<dbReference type="InterPro" id="IPR009056">
    <property type="entry name" value="Cyt_c-like_dom"/>
</dbReference>
<evidence type="ECO:0000256" key="9">
    <source>
        <dbReference type="PROSITE-ProRule" id="PRU00433"/>
    </source>
</evidence>
<keyword evidence="3 9" id="KW-0349">Heme</keyword>
<dbReference type="EMBL" id="BMKB01000014">
    <property type="protein sequence ID" value="GGA65111.1"/>
    <property type="molecule type" value="Genomic_DNA"/>
</dbReference>
<keyword evidence="8 10" id="KW-0472">Membrane</keyword>
<evidence type="ECO:0000256" key="6">
    <source>
        <dbReference type="ARBA" id="ARBA00022737"/>
    </source>
</evidence>
<keyword evidence="6" id="KW-0677">Repeat</keyword>
<comment type="caution">
    <text evidence="12">The sequence shown here is derived from an EMBL/GenBank/DDBJ whole genome shotgun (WGS) entry which is preliminary data.</text>
</comment>
<dbReference type="PIRSF" id="PIRSF000018">
    <property type="entry name" value="Mb_ADH_cyt_c"/>
    <property type="match status" value="1"/>
</dbReference>
<dbReference type="PROSITE" id="PS51007">
    <property type="entry name" value="CYTC"/>
    <property type="match status" value="2"/>
</dbReference>
<dbReference type="AlphaFoldDB" id="A0A916RQT1"/>
<accession>A0A916RQT1</accession>
<keyword evidence="2" id="KW-1003">Cell membrane</keyword>
<evidence type="ECO:0000256" key="4">
    <source>
        <dbReference type="ARBA" id="ARBA00022723"/>
    </source>
</evidence>